<evidence type="ECO:0000313" key="4">
    <source>
        <dbReference type="EMBL" id="CUO76538.1"/>
    </source>
</evidence>
<dbReference type="SUPFAM" id="SSF51735">
    <property type="entry name" value="NAD(P)-binding Rossmann-fold domains"/>
    <property type="match status" value="1"/>
</dbReference>
<dbReference type="InterPro" id="IPR029903">
    <property type="entry name" value="RmlD-like-bd"/>
</dbReference>
<accession>A0A174HTS1</accession>
<comment type="similarity">
    <text evidence="1 2">Belongs to the dTDP-4-dehydrorhamnose reductase family.</text>
</comment>
<dbReference type="GO" id="GO:0008831">
    <property type="term" value="F:dTDP-4-dehydrorhamnose reductase activity"/>
    <property type="evidence" value="ECO:0007669"/>
    <property type="project" value="UniProtKB-EC"/>
</dbReference>
<keyword evidence="2" id="KW-0521">NADP</keyword>
<dbReference type="EMBL" id="CYZU01000033">
    <property type="protein sequence ID" value="CUO76538.1"/>
    <property type="molecule type" value="Genomic_DNA"/>
</dbReference>
<dbReference type="EC" id="1.1.1.133" evidence="2"/>
<reference evidence="4 5" key="1">
    <citation type="submission" date="2015-09" db="EMBL/GenBank/DDBJ databases">
        <authorList>
            <consortium name="Pathogen Informatics"/>
        </authorList>
    </citation>
    <scope>NUCLEOTIDE SEQUENCE [LARGE SCALE GENOMIC DNA]</scope>
    <source>
        <strain evidence="4 5">2789STDY5834876</strain>
    </source>
</reference>
<dbReference type="GO" id="GO:0005829">
    <property type="term" value="C:cytosol"/>
    <property type="evidence" value="ECO:0007669"/>
    <property type="project" value="TreeGrafter"/>
</dbReference>
<name>A0A174HTS1_9FIRM</name>
<evidence type="ECO:0000256" key="1">
    <source>
        <dbReference type="ARBA" id="ARBA00010944"/>
    </source>
</evidence>
<evidence type="ECO:0000256" key="2">
    <source>
        <dbReference type="RuleBase" id="RU364082"/>
    </source>
</evidence>
<dbReference type="PANTHER" id="PTHR10491:SF4">
    <property type="entry name" value="METHIONINE ADENOSYLTRANSFERASE 2 SUBUNIT BETA"/>
    <property type="match status" value="1"/>
</dbReference>
<dbReference type="UniPathway" id="UPA00124"/>
<proteinExistence type="inferred from homology"/>
<keyword evidence="2 4" id="KW-0560">Oxidoreductase</keyword>
<organism evidence="4 5">
    <name type="scientific">Faecalicatena contorta</name>
    <dbReference type="NCBI Taxonomy" id="39482"/>
    <lineage>
        <taxon>Bacteria</taxon>
        <taxon>Bacillati</taxon>
        <taxon>Bacillota</taxon>
        <taxon>Clostridia</taxon>
        <taxon>Lachnospirales</taxon>
        <taxon>Lachnospiraceae</taxon>
        <taxon>Faecalicatena</taxon>
    </lineage>
</organism>
<protein>
    <recommendedName>
        <fullName evidence="2">dTDP-4-dehydrorhamnose reductase</fullName>
        <ecNumber evidence="2">1.1.1.133</ecNumber>
    </recommendedName>
</protein>
<evidence type="ECO:0000313" key="5">
    <source>
        <dbReference type="Proteomes" id="UP000095544"/>
    </source>
</evidence>
<gene>
    <name evidence="4" type="primary">strL</name>
    <name evidence="4" type="ORF">ERS852491_03232</name>
</gene>
<dbReference type="AlphaFoldDB" id="A0A174HTS1"/>
<evidence type="ECO:0000259" key="3">
    <source>
        <dbReference type="Pfam" id="PF04321"/>
    </source>
</evidence>
<dbReference type="Pfam" id="PF04321">
    <property type="entry name" value="RmlD_sub_bind"/>
    <property type="match status" value="1"/>
</dbReference>
<comment type="function">
    <text evidence="2">Catalyzes the reduction of dTDP-6-deoxy-L-lyxo-4-hexulose to yield dTDP-L-rhamnose.</text>
</comment>
<comment type="pathway">
    <text evidence="2">Carbohydrate biosynthesis; dTDP-L-rhamnose biosynthesis.</text>
</comment>
<dbReference type="InterPro" id="IPR005913">
    <property type="entry name" value="dTDP_dehydrorham_reduct"/>
</dbReference>
<dbReference type="InterPro" id="IPR036291">
    <property type="entry name" value="NAD(P)-bd_dom_sf"/>
</dbReference>
<dbReference type="Proteomes" id="UP000095544">
    <property type="component" value="Unassembled WGS sequence"/>
</dbReference>
<dbReference type="Gene3D" id="3.40.50.720">
    <property type="entry name" value="NAD(P)-binding Rossmann-like Domain"/>
    <property type="match status" value="1"/>
</dbReference>
<dbReference type="GO" id="GO:0019305">
    <property type="term" value="P:dTDP-rhamnose biosynthetic process"/>
    <property type="evidence" value="ECO:0007669"/>
    <property type="project" value="UniProtKB-UniPathway"/>
</dbReference>
<feature type="domain" description="RmlD-like substrate binding" evidence="3">
    <location>
        <begin position="7"/>
        <end position="246"/>
    </location>
</feature>
<sequence>MGYDYGKIWVAGAAGRVGTMIHNMLDMRDVELLETDVEELDITCAAEVNLFGSRNRPNTIINCAGMTDVQECEDNIEQAYKVNALGARNLSAIARKIDARIIQISTDDIFWDNSCRSFHEFDTPNPRTVYGKSKLAGENFVKELAPKHLIIRSSWVYGKEGHNFVNSIIEQVQHGGIIEAAINEYACPTSARELCKVILRLIKEEQEGIYHAVCSGSCSRYELAQEILRIMGRQDVKLEPVELEEPGQEPCRYTENCGSTYIQSASSNSCTSGGSAENCGIRYTQRVPRNACPTGGSAENCGIRYTILDNMMLRMCGIEEPGPWQAALKEYLQELNLQEGAEI</sequence>
<dbReference type="CDD" id="cd05254">
    <property type="entry name" value="dTDP_HR_like_SDR_e"/>
    <property type="match status" value="1"/>
</dbReference>
<dbReference type="PANTHER" id="PTHR10491">
    <property type="entry name" value="DTDP-4-DEHYDRORHAMNOSE REDUCTASE"/>
    <property type="match status" value="1"/>
</dbReference>
<dbReference type="STRING" id="39482.ERS852491_03232"/>
<dbReference type="RefSeq" id="WP_055154203.1">
    <property type="nucleotide sequence ID" value="NZ_CYZU01000033.1"/>
</dbReference>
<dbReference type="Gene3D" id="3.90.25.10">
    <property type="entry name" value="UDP-galactose 4-epimerase, domain 1"/>
    <property type="match status" value="1"/>
</dbReference>